<evidence type="ECO:0000313" key="2">
    <source>
        <dbReference type="EMBL" id="EUR67463.1"/>
    </source>
</evidence>
<dbReference type="OrthoDB" id="10250354at2759"/>
<dbReference type="Pfam" id="PF00226">
    <property type="entry name" value="DnaJ"/>
    <property type="match status" value="1"/>
</dbReference>
<dbReference type="AlphaFoldDB" id="W7F444"/>
<name>W7F444_PLAF8</name>
<dbReference type="InterPro" id="IPR026894">
    <property type="entry name" value="DnaJ_X"/>
</dbReference>
<dbReference type="InterPro" id="IPR036869">
    <property type="entry name" value="J_dom_sf"/>
</dbReference>
<organism evidence="2 3">
    <name type="scientific">Plasmodium falciparum (isolate 7G8)</name>
    <dbReference type="NCBI Taxonomy" id="57266"/>
    <lineage>
        <taxon>Eukaryota</taxon>
        <taxon>Sar</taxon>
        <taxon>Alveolata</taxon>
        <taxon>Apicomplexa</taxon>
        <taxon>Aconoidasida</taxon>
        <taxon>Haemosporida</taxon>
        <taxon>Plasmodiidae</taxon>
        <taxon>Plasmodium</taxon>
        <taxon>Plasmodium (Laverania)</taxon>
    </lineage>
</organism>
<dbReference type="PROSITE" id="PS50076">
    <property type="entry name" value="DNAJ_2"/>
    <property type="match status" value="1"/>
</dbReference>
<accession>W7F444</accession>
<evidence type="ECO:0000313" key="3">
    <source>
        <dbReference type="Proteomes" id="UP000030688"/>
    </source>
</evidence>
<evidence type="ECO:0000259" key="1">
    <source>
        <dbReference type="PROSITE" id="PS50076"/>
    </source>
</evidence>
<dbReference type="CDD" id="cd06257">
    <property type="entry name" value="DnaJ"/>
    <property type="match status" value="1"/>
</dbReference>
<feature type="domain" description="J" evidence="1">
    <location>
        <begin position="131"/>
        <end position="197"/>
    </location>
</feature>
<dbReference type="SMART" id="SM00271">
    <property type="entry name" value="DnaJ"/>
    <property type="match status" value="1"/>
</dbReference>
<dbReference type="InterPro" id="IPR001623">
    <property type="entry name" value="DnaJ_domain"/>
</dbReference>
<dbReference type="Proteomes" id="UP000030688">
    <property type="component" value="Unassembled WGS sequence"/>
</dbReference>
<dbReference type="PRINTS" id="PR00625">
    <property type="entry name" value="JDOMAIN"/>
</dbReference>
<dbReference type="Pfam" id="PF14308">
    <property type="entry name" value="DnaJ-X"/>
    <property type="match status" value="1"/>
</dbReference>
<dbReference type="PANTHER" id="PTHR44094">
    <property type="entry name" value="DNAJ HEAT SHOCK N-TERMINAL DOMAIN-CONTAINING PROTEIN"/>
    <property type="match status" value="1"/>
</dbReference>
<reference evidence="3" key="1">
    <citation type="submission" date="2007-11" db="EMBL/GenBank/DDBJ databases">
        <authorList>
            <consortium name="The Broad Institute Genome Sequencing Platform"/>
            <person name="Volkman S.K."/>
            <person name="Daily J.P."/>
            <person name="Sarr O."/>
            <person name="Ndiaye D."/>
            <person name="Ndir O."/>
            <person name="Mboup S."/>
            <person name="Lukens A."/>
            <person name="Stange-Thomann N."/>
            <person name="Mauceli E."/>
            <person name="Gnerre S."/>
            <person name="Jaffe D."/>
            <person name="Zainoun J."/>
            <person name="Wiegand R.C."/>
            <person name="Birren B."/>
            <person name="Galagan J."/>
            <person name="Lander E."/>
            <person name="Wirth D.F."/>
        </authorList>
    </citation>
    <scope>NUCLEOTIDE SEQUENCE [LARGE SCALE GENOMIC DNA]</scope>
    <source>
        <strain evidence="3">7G8</strain>
    </source>
</reference>
<dbReference type="InterPro" id="IPR052423">
    <property type="entry name" value="EMIR"/>
</dbReference>
<protein>
    <recommendedName>
        <fullName evidence="1">J domain-containing protein</fullName>
    </recommendedName>
</protein>
<dbReference type="EMBL" id="KE123630">
    <property type="protein sequence ID" value="EUR67463.1"/>
    <property type="molecule type" value="Genomic_DNA"/>
</dbReference>
<dbReference type="Gene3D" id="1.10.287.110">
    <property type="entry name" value="DnaJ domain"/>
    <property type="match status" value="1"/>
</dbReference>
<gene>
    <name evidence="2" type="ORF">PFBG_04143</name>
</gene>
<sequence length="480" mass="57006">MNIKKNRNIKNMLLKTSLKNICFLLCVVAFVYNNVGRKRVLSFNINNVYSRILSDLEERESESYNNNSNLKYNDSEFKYSFGYYNDDTSGMSTFNGKDIISYLEEKNDNVLDDYNEDDNSPDMDTDDPVESYYDLLNVDKYGDLSELKNNFYNLSLKYYPKMKNGKLLELNKKFEELSEAYQILSYKIRKEIYDNEGISGIEKMNIIHPLLYFNGIFIFDMMYQYIGTTEIGYIIKIFLENNISSENIPSFREEMNENIMEYQIKREEELTELLKKRLDLHMDNDEQWKNVMENEINLLSNKSFSNFILESIGWTYQNVANIYLEEIENVGKIYRGIYMFQANERINKNEEMFDNSRNHIHSLINSFYPYNEQINPFLKRAQYNRTNVECITSNRENKMNATYDALYNENVNNISDKVKYNLLNDLLISILYINVYDIEETVRNIAEVVLRDNDVNINTRSKRAHRMRLLGSMILQKINV</sequence>
<proteinExistence type="predicted"/>
<dbReference type="PANTHER" id="PTHR44094:SF8">
    <property type="entry name" value="DNAJ HEAT SHOCK N-TERMINAL DOMAIN-CONTAINING PROTEIN-RELATED"/>
    <property type="match status" value="1"/>
</dbReference>
<dbReference type="SUPFAM" id="SSF46565">
    <property type="entry name" value="Chaperone J-domain"/>
    <property type="match status" value="1"/>
</dbReference>
<reference evidence="2 3" key="2">
    <citation type="submission" date="2013-02" db="EMBL/GenBank/DDBJ databases">
        <title>The Genome Sequence of Plasmodium falciparum 7G8.</title>
        <authorList>
            <consortium name="The Broad Institute Genome Sequencing Platform"/>
            <consortium name="The Broad Institute Genome Sequencing Center for Infectious Disease"/>
            <person name="Neafsey D."/>
            <person name="Cheeseman I."/>
            <person name="Volkman S."/>
            <person name="Adams J."/>
            <person name="Walker B."/>
            <person name="Young S.K."/>
            <person name="Zeng Q."/>
            <person name="Gargeya S."/>
            <person name="Fitzgerald M."/>
            <person name="Haas B."/>
            <person name="Abouelleil A."/>
            <person name="Alvarado L."/>
            <person name="Arachchi H.M."/>
            <person name="Berlin A.M."/>
            <person name="Chapman S.B."/>
            <person name="Dewar J."/>
            <person name="Goldberg J."/>
            <person name="Griggs A."/>
            <person name="Gujja S."/>
            <person name="Hansen M."/>
            <person name="Howarth C."/>
            <person name="Imamovic A."/>
            <person name="Larimer J."/>
            <person name="McCowan C."/>
            <person name="Murphy C."/>
            <person name="Neiman D."/>
            <person name="Pearson M."/>
            <person name="Priest M."/>
            <person name="Roberts A."/>
            <person name="Saif S."/>
            <person name="Shea T."/>
            <person name="Sisk P."/>
            <person name="Sykes S."/>
            <person name="Wortman J."/>
            <person name="Nusbaum C."/>
            <person name="Birren B."/>
        </authorList>
    </citation>
    <scope>NUCLEOTIDE SEQUENCE [LARGE SCALE GENOMIC DNA]</scope>
    <source>
        <strain evidence="2 3">7G8</strain>
    </source>
</reference>